<dbReference type="EMBL" id="ML179085">
    <property type="protein sequence ID" value="THV01738.1"/>
    <property type="molecule type" value="Genomic_DNA"/>
</dbReference>
<protein>
    <submittedName>
        <fullName evidence="1">Uncharacterized protein</fullName>
    </submittedName>
</protein>
<accession>A0A4S8MGE5</accession>
<evidence type="ECO:0000313" key="1">
    <source>
        <dbReference type="EMBL" id="THV01738.1"/>
    </source>
</evidence>
<name>A0A4S8MGE5_DENBC</name>
<sequence>ASSNTDKRASFVDSIFDASLFPLHTQLKRVVTKASITEWETTSIETMQILAQMDISFPQPFQITKASLSSELPGSINRLYVDSKGLTSNIDQVNILRVKPIDTYHIVIPGRCS</sequence>
<gene>
    <name evidence="1" type="ORF">K435DRAFT_654735</name>
</gene>
<organism evidence="1 2">
    <name type="scientific">Dendrothele bispora (strain CBS 962.96)</name>
    <dbReference type="NCBI Taxonomy" id="1314807"/>
    <lineage>
        <taxon>Eukaryota</taxon>
        <taxon>Fungi</taxon>
        <taxon>Dikarya</taxon>
        <taxon>Basidiomycota</taxon>
        <taxon>Agaricomycotina</taxon>
        <taxon>Agaricomycetes</taxon>
        <taxon>Agaricomycetidae</taxon>
        <taxon>Agaricales</taxon>
        <taxon>Agaricales incertae sedis</taxon>
        <taxon>Dendrothele</taxon>
    </lineage>
</organism>
<dbReference type="OrthoDB" id="3270368at2759"/>
<feature type="non-terminal residue" evidence="1">
    <location>
        <position position="1"/>
    </location>
</feature>
<dbReference type="Proteomes" id="UP000297245">
    <property type="component" value="Unassembled WGS sequence"/>
</dbReference>
<dbReference type="AlphaFoldDB" id="A0A4S8MGE5"/>
<reference evidence="1 2" key="1">
    <citation type="journal article" date="2019" name="Nat. Ecol. Evol.">
        <title>Megaphylogeny resolves global patterns of mushroom evolution.</title>
        <authorList>
            <person name="Varga T."/>
            <person name="Krizsan K."/>
            <person name="Foldi C."/>
            <person name="Dima B."/>
            <person name="Sanchez-Garcia M."/>
            <person name="Sanchez-Ramirez S."/>
            <person name="Szollosi G.J."/>
            <person name="Szarkandi J.G."/>
            <person name="Papp V."/>
            <person name="Albert L."/>
            <person name="Andreopoulos W."/>
            <person name="Angelini C."/>
            <person name="Antonin V."/>
            <person name="Barry K.W."/>
            <person name="Bougher N.L."/>
            <person name="Buchanan P."/>
            <person name="Buyck B."/>
            <person name="Bense V."/>
            <person name="Catcheside P."/>
            <person name="Chovatia M."/>
            <person name="Cooper J."/>
            <person name="Damon W."/>
            <person name="Desjardin D."/>
            <person name="Finy P."/>
            <person name="Geml J."/>
            <person name="Haridas S."/>
            <person name="Hughes K."/>
            <person name="Justo A."/>
            <person name="Karasinski D."/>
            <person name="Kautmanova I."/>
            <person name="Kiss B."/>
            <person name="Kocsube S."/>
            <person name="Kotiranta H."/>
            <person name="LaButti K.M."/>
            <person name="Lechner B.E."/>
            <person name="Liimatainen K."/>
            <person name="Lipzen A."/>
            <person name="Lukacs Z."/>
            <person name="Mihaltcheva S."/>
            <person name="Morgado L.N."/>
            <person name="Niskanen T."/>
            <person name="Noordeloos M.E."/>
            <person name="Ohm R.A."/>
            <person name="Ortiz-Santana B."/>
            <person name="Ovrebo C."/>
            <person name="Racz N."/>
            <person name="Riley R."/>
            <person name="Savchenko A."/>
            <person name="Shiryaev A."/>
            <person name="Soop K."/>
            <person name="Spirin V."/>
            <person name="Szebenyi C."/>
            <person name="Tomsovsky M."/>
            <person name="Tulloss R.E."/>
            <person name="Uehling J."/>
            <person name="Grigoriev I.V."/>
            <person name="Vagvolgyi C."/>
            <person name="Papp T."/>
            <person name="Martin F.M."/>
            <person name="Miettinen O."/>
            <person name="Hibbett D.S."/>
            <person name="Nagy L.G."/>
        </authorList>
    </citation>
    <scope>NUCLEOTIDE SEQUENCE [LARGE SCALE GENOMIC DNA]</scope>
    <source>
        <strain evidence="1 2">CBS 962.96</strain>
    </source>
</reference>
<proteinExistence type="predicted"/>
<keyword evidence="2" id="KW-1185">Reference proteome</keyword>
<evidence type="ECO:0000313" key="2">
    <source>
        <dbReference type="Proteomes" id="UP000297245"/>
    </source>
</evidence>